<protein>
    <submittedName>
        <fullName evidence="3">Rho GTPase-activating protein 190</fullName>
    </submittedName>
</protein>
<reference evidence="3 4" key="1">
    <citation type="journal article" date="2015" name="Nat. Commun.">
        <title>Outbred genome sequencing and CRISPR/Cas9 gene editing in butterflies.</title>
        <authorList>
            <person name="Li X."/>
            <person name="Fan D."/>
            <person name="Zhang W."/>
            <person name="Liu G."/>
            <person name="Zhang L."/>
            <person name="Zhao L."/>
            <person name="Fang X."/>
            <person name="Chen L."/>
            <person name="Dong Y."/>
            <person name="Chen Y."/>
            <person name="Ding Y."/>
            <person name="Zhao R."/>
            <person name="Feng M."/>
            <person name="Zhu Y."/>
            <person name="Feng Y."/>
            <person name="Jiang X."/>
            <person name="Zhu D."/>
            <person name="Xiang H."/>
            <person name="Feng X."/>
            <person name="Li S."/>
            <person name="Wang J."/>
            <person name="Zhang G."/>
            <person name="Kronforst M.R."/>
            <person name="Wang W."/>
        </authorList>
    </citation>
    <scope>NUCLEOTIDE SEQUENCE [LARGE SCALE GENOMIC DNA]</scope>
    <source>
        <strain evidence="3">Ya'a_city_454_Pm</strain>
        <tissue evidence="3">Whole body</tissue>
    </source>
</reference>
<evidence type="ECO:0000313" key="4">
    <source>
        <dbReference type="Proteomes" id="UP000053240"/>
    </source>
</evidence>
<dbReference type="AlphaFoldDB" id="A0A0N1ID87"/>
<dbReference type="GO" id="GO:0007266">
    <property type="term" value="P:Rho protein signal transduction"/>
    <property type="evidence" value="ECO:0007669"/>
    <property type="project" value="TreeGrafter"/>
</dbReference>
<dbReference type="Gene3D" id="1.10.555.10">
    <property type="entry name" value="Rho GTPase activation protein"/>
    <property type="match status" value="1"/>
</dbReference>
<name>A0A0N1ID87_PAPMA</name>
<evidence type="ECO:0000256" key="1">
    <source>
        <dbReference type="SAM" id="MobiDB-lite"/>
    </source>
</evidence>
<organism evidence="3 4">
    <name type="scientific">Papilio machaon</name>
    <name type="common">Old World swallowtail butterfly</name>
    <dbReference type="NCBI Taxonomy" id="76193"/>
    <lineage>
        <taxon>Eukaryota</taxon>
        <taxon>Metazoa</taxon>
        <taxon>Ecdysozoa</taxon>
        <taxon>Arthropoda</taxon>
        <taxon>Hexapoda</taxon>
        <taxon>Insecta</taxon>
        <taxon>Pterygota</taxon>
        <taxon>Neoptera</taxon>
        <taxon>Endopterygota</taxon>
        <taxon>Lepidoptera</taxon>
        <taxon>Glossata</taxon>
        <taxon>Ditrysia</taxon>
        <taxon>Papilionoidea</taxon>
        <taxon>Papilionidae</taxon>
        <taxon>Papilioninae</taxon>
        <taxon>Papilio</taxon>
    </lineage>
</organism>
<dbReference type="GO" id="GO:0050770">
    <property type="term" value="P:regulation of axonogenesis"/>
    <property type="evidence" value="ECO:0007669"/>
    <property type="project" value="TreeGrafter"/>
</dbReference>
<comment type="caution">
    <text evidence="3">The sequence shown here is derived from an EMBL/GenBank/DDBJ whole genome shotgun (WGS) entry which is preliminary data.</text>
</comment>
<dbReference type="Proteomes" id="UP000053240">
    <property type="component" value="Unassembled WGS sequence"/>
</dbReference>
<dbReference type="InParanoid" id="A0A0N1ID87"/>
<feature type="compositionally biased region" description="Polar residues" evidence="1">
    <location>
        <begin position="20"/>
        <end position="29"/>
    </location>
</feature>
<dbReference type="GO" id="GO:0005829">
    <property type="term" value="C:cytosol"/>
    <property type="evidence" value="ECO:0007669"/>
    <property type="project" value="TreeGrafter"/>
</dbReference>
<gene>
    <name evidence="3" type="ORF">RR48_00745</name>
</gene>
<dbReference type="PANTHER" id="PTHR46005">
    <property type="entry name" value="RHO GTPASE-ACTIVATING PROTEIN 190"/>
    <property type="match status" value="1"/>
</dbReference>
<keyword evidence="4" id="KW-1185">Reference proteome</keyword>
<accession>A0A0N1ID87</accession>
<dbReference type="Pfam" id="PF00620">
    <property type="entry name" value="RhoGAP"/>
    <property type="match status" value="1"/>
</dbReference>
<feature type="compositionally biased region" description="Low complexity" evidence="1">
    <location>
        <begin position="30"/>
        <end position="42"/>
    </location>
</feature>
<dbReference type="EMBL" id="LADJ01066170">
    <property type="protein sequence ID" value="KPJ21683.1"/>
    <property type="molecule type" value="Genomic_DNA"/>
</dbReference>
<dbReference type="GO" id="GO:0005096">
    <property type="term" value="F:GTPase activator activity"/>
    <property type="evidence" value="ECO:0007669"/>
    <property type="project" value="TreeGrafter"/>
</dbReference>
<dbReference type="SUPFAM" id="SSF48350">
    <property type="entry name" value="GTPase activation domain, GAP"/>
    <property type="match status" value="1"/>
</dbReference>
<evidence type="ECO:0000313" key="3">
    <source>
        <dbReference type="EMBL" id="KPJ21683.1"/>
    </source>
</evidence>
<sequence>MEAPSMTRLRRHRRHEKTTLHQPSFSETDSSGSSEASGGAARIHARRRHNAHHAPRHYKKRSLGNLVAVQSPRVPKLGMFVGPPELPSGYRARTQEDKDNSSSSAADSRRRGQPFSKHDRRHKEFSKSKDKKNSSQITNAPSIQNWGPQGPHGVPLFVEKCVEFIEREGLASEGLYRVPGNRAHVDIPQYRSRSIRHPSECRSDCTQRLFLQETAAPLG</sequence>
<feature type="compositionally biased region" description="Basic residues" evidence="1">
    <location>
        <begin position="43"/>
        <end position="62"/>
    </location>
</feature>
<feature type="domain" description="Rho-GAP" evidence="2">
    <location>
        <begin position="141"/>
        <end position="219"/>
    </location>
</feature>
<feature type="region of interest" description="Disordered" evidence="1">
    <location>
        <begin position="1"/>
        <end position="149"/>
    </location>
</feature>
<dbReference type="InterPro" id="IPR000198">
    <property type="entry name" value="RhoGAP_dom"/>
</dbReference>
<proteinExistence type="predicted"/>
<dbReference type="InterPro" id="IPR051978">
    <property type="entry name" value="Rho-GAP_domain"/>
</dbReference>
<dbReference type="PANTHER" id="PTHR46005:SF4">
    <property type="entry name" value="RHO GTPASE-ACTIVATING PROTEIN 190"/>
    <property type="match status" value="1"/>
</dbReference>
<dbReference type="GO" id="GO:0008361">
    <property type="term" value="P:regulation of cell size"/>
    <property type="evidence" value="ECO:0007669"/>
    <property type="project" value="TreeGrafter"/>
</dbReference>
<feature type="compositionally biased region" description="Polar residues" evidence="1">
    <location>
        <begin position="134"/>
        <end position="147"/>
    </location>
</feature>
<dbReference type="InterPro" id="IPR008936">
    <property type="entry name" value="Rho_GTPase_activation_prot"/>
</dbReference>
<dbReference type="STRING" id="76193.A0A0N1ID87"/>
<dbReference type="PROSITE" id="PS50238">
    <property type="entry name" value="RHOGAP"/>
    <property type="match status" value="1"/>
</dbReference>
<evidence type="ECO:0000259" key="2">
    <source>
        <dbReference type="PROSITE" id="PS50238"/>
    </source>
</evidence>